<dbReference type="Gene3D" id="2.130.10.10">
    <property type="entry name" value="YVTN repeat-like/Quinoprotein amine dehydrogenase"/>
    <property type="match status" value="1"/>
</dbReference>
<dbReference type="PIRSF" id="PIRSF038093">
    <property type="entry name" value="ARP2/3_su1"/>
    <property type="match status" value="1"/>
</dbReference>
<keyword evidence="4" id="KW-0677">Repeat</keyword>
<name>A0AAD5Y5S4_9FUNG</name>
<dbReference type="GO" id="GO:0051015">
    <property type="term" value="F:actin filament binding"/>
    <property type="evidence" value="ECO:0007669"/>
    <property type="project" value="TreeGrafter"/>
</dbReference>
<evidence type="ECO:0000256" key="7">
    <source>
        <dbReference type="PIRNR" id="PIRNR038093"/>
    </source>
</evidence>
<comment type="caution">
    <text evidence="9">The sequence shown here is derived from an EMBL/GenBank/DDBJ whole genome shotgun (WGS) entry which is preliminary data.</text>
</comment>
<organism evidence="9 10">
    <name type="scientific">Boothiomyces macroporosus</name>
    <dbReference type="NCBI Taxonomy" id="261099"/>
    <lineage>
        <taxon>Eukaryota</taxon>
        <taxon>Fungi</taxon>
        <taxon>Fungi incertae sedis</taxon>
        <taxon>Chytridiomycota</taxon>
        <taxon>Chytridiomycota incertae sedis</taxon>
        <taxon>Chytridiomycetes</taxon>
        <taxon>Rhizophydiales</taxon>
        <taxon>Terramycetaceae</taxon>
        <taxon>Boothiomyces</taxon>
    </lineage>
</organism>
<keyword evidence="6 7" id="KW-0206">Cytoskeleton</keyword>
<dbReference type="PROSITE" id="PS50294">
    <property type="entry name" value="WD_REPEATS_REGION"/>
    <property type="match status" value="1"/>
</dbReference>
<keyword evidence="2 7" id="KW-0963">Cytoplasm</keyword>
<dbReference type="GO" id="GO:0034314">
    <property type="term" value="P:Arp2/3 complex-mediated actin nucleation"/>
    <property type="evidence" value="ECO:0007669"/>
    <property type="project" value="UniProtKB-UniRule"/>
</dbReference>
<evidence type="ECO:0000256" key="6">
    <source>
        <dbReference type="ARBA" id="ARBA00023212"/>
    </source>
</evidence>
<evidence type="ECO:0000256" key="3">
    <source>
        <dbReference type="ARBA" id="ARBA00022574"/>
    </source>
</evidence>
<dbReference type="InterPro" id="IPR036322">
    <property type="entry name" value="WD40_repeat_dom_sf"/>
</dbReference>
<feature type="repeat" description="WD" evidence="8">
    <location>
        <begin position="51"/>
        <end position="82"/>
    </location>
</feature>
<dbReference type="Proteomes" id="UP001210925">
    <property type="component" value="Unassembled WGS sequence"/>
</dbReference>
<dbReference type="EMBL" id="JADGKB010000008">
    <property type="protein sequence ID" value="KAJ3261019.1"/>
    <property type="molecule type" value="Genomic_DNA"/>
</dbReference>
<evidence type="ECO:0000256" key="5">
    <source>
        <dbReference type="ARBA" id="ARBA00023203"/>
    </source>
</evidence>
<comment type="function">
    <text evidence="7">Functions as component of the Arp2/3 complex which is involved in regulation of actin polymerization and together with an activating nucleation-promoting factor (NPF) mediates the formation of branched actin networks.</text>
</comment>
<evidence type="ECO:0000313" key="10">
    <source>
        <dbReference type="Proteomes" id="UP001210925"/>
    </source>
</evidence>
<comment type="subcellular location">
    <subcellularLocation>
        <location evidence="7">Cytoplasm</location>
        <location evidence="7">Cytoskeleton</location>
        <location evidence="7">Actin patch</location>
    </subcellularLocation>
</comment>
<gene>
    <name evidence="9" type="ORF">HK103_006974</name>
</gene>
<dbReference type="InterPro" id="IPR015943">
    <property type="entry name" value="WD40/YVTN_repeat-like_dom_sf"/>
</dbReference>
<accession>A0AAD5Y5S4</accession>
<evidence type="ECO:0000256" key="2">
    <source>
        <dbReference type="ARBA" id="ARBA00022490"/>
    </source>
</evidence>
<dbReference type="PANTHER" id="PTHR10709:SF2">
    <property type="entry name" value="ACTIN-RELATED PROTEIN 2_3 COMPLEX SUBUNIT"/>
    <property type="match status" value="1"/>
</dbReference>
<protein>
    <recommendedName>
        <fullName evidence="7">Actin-related protein 2/3 complex subunit</fullName>
    </recommendedName>
</protein>
<evidence type="ECO:0000256" key="4">
    <source>
        <dbReference type="ARBA" id="ARBA00022737"/>
    </source>
</evidence>
<dbReference type="PROSITE" id="PS50082">
    <property type="entry name" value="WD_REPEATS_2"/>
    <property type="match status" value="1"/>
</dbReference>
<dbReference type="SUPFAM" id="SSF50978">
    <property type="entry name" value="WD40 repeat-like"/>
    <property type="match status" value="1"/>
</dbReference>
<evidence type="ECO:0000256" key="1">
    <source>
        <dbReference type="ARBA" id="ARBA00006260"/>
    </source>
</evidence>
<comment type="similarity">
    <text evidence="1 7">Belongs to the WD repeat ARPC1 family.</text>
</comment>
<proteinExistence type="inferred from homology"/>
<sequence>MSIENHQLLIGTPITSHSFNKNRTELVLSPNSNEVTIYKKQGASWQLSQTLTDHDKLVTCVDWAPNSNRIVTCSQDRNAYVWTWDAAAQTWNPTLVLLRINRAATHVRWSPREDKFAVASGARLISVCYFEEEHNWWVSKHLKKPIRSTVLSVDWHPENILLAAGSSDMKARVFSAWIKGIDAKASNAVWGEKLPFGTVCGEFGAGGWVHGVSFSPSGNAIAYVAHDATITIANGPNQPLQVIQTANLPFVSLFWASEYTIVVAGHDCAPYVVMNKGTSWELAAKIDSGKKKQESSNSAFNKFKQMDSRAQATNADVELNTIHQNTITCVRPYSGSGDRVTQFSTTGVDGQLVIWDLLSAGVANLRL</sequence>
<dbReference type="PANTHER" id="PTHR10709">
    <property type="entry name" value="ACTIN-RELATED PROTEIN 2/3 COMPLEX SUBUNIT 1"/>
    <property type="match status" value="1"/>
</dbReference>
<reference evidence="9" key="1">
    <citation type="submission" date="2020-05" db="EMBL/GenBank/DDBJ databases">
        <title>Phylogenomic resolution of chytrid fungi.</title>
        <authorList>
            <person name="Stajich J.E."/>
            <person name="Amses K."/>
            <person name="Simmons R."/>
            <person name="Seto K."/>
            <person name="Myers J."/>
            <person name="Bonds A."/>
            <person name="Quandt C.A."/>
            <person name="Barry K."/>
            <person name="Liu P."/>
            <person name="Grigoriev I."/>
            <person name="Longcore J.E."/>
            <person name="James T.Y."/>
        </authorList>
    </citation>
    <scope>NUCLEOTIDE SEQUENCE</scope>
    <source>
        <strain evidence="9">PLAUS21</strain>
    </source>
</reference>
<keyword evidence="10" id="KW-1185">Reference proteome</keyword>
<dbReference type="InterPro" id="IPR017383">
    <property type="entry name" value="ARPC1"/>
</dbReference>
<dbReference type="Pfam" id="PF00400">
    <property type="entry name" value="WD40"/>
    <property type="match status" value="3"/>
</dbReference>
<dbReference type="AlphaFoldDB" id="A0AAD5Y5S4"/>
<evidence type="ECO:0000313" key="9">
    <source>
        <dbReference type="EMBL" id="KAJ3261019.1"/>
    </source>
</evidence>
<evidence type="ECO:0000256" key="8">
    <source>
        <dbReference type="PROSITE-ProRule" id="PRU00221"/>
    </source>
</evidence>
<dbReference type="GO" id="GO:0005885">
    <property type="term" value="C:Arp2/3 protein complex"/>
    <property type="evidence" value="ECO:0007669"/>
    <property type="project" value="UniProtKB-UniRule"/>
</dbReference>
<dbReference type="InterPro" id="IPR001680">
    <property type="entry name" value="WD40_rpt"/>
</dbReference>
<dbReference type="GO" id="GO:0030479">
    <property type="term" value="C:actin cortical patch"/>
    <property type="evidence" value="ECO:0007669"/>
    <property type="project" value="UniProtKB-SubCell"/>
</dbReference>
<keyword evidence="5 7" id="KW-0009">Actin-binding</keyword>
<dbReference type="SMART" id="SM00320">
    <property type="entry name" value="WD40"/>
    <property type="match status" value="5"/>
</dbReference>
<keyword evidence="3 8" id="KW-0853">WD repeat</keyword>